<dbReference type="InterPro" id="IPR014044">
    <property type="entry name" value="CAP_dom"/>
</dbReference>
<evidence type="ECO:0000313" key="4">
    <source>
        <dbReference type="Proteomes" id="UP001597229"/>
    </source>
</evidence>
<dbReference type="SUPFAM" id="SSF55797">
    <property type="entry name" value="PR-1-like"/>
    <property type="match status" value="1"/>
</dbReference>
<gene>
    <name evidence="3" type="ORF">ACFQ3F_00165</name>
</gene>
<dbReference type="PANTHER" id="PTHR31157:SF1">
    <property type="entry name" value="SCP DOMAIN-CONTAINING PROTEIN"/>
    <property type="match status" value="1"/>
</dbReference>
<dbReference type="PANTHER" id="PTHR31157">
    <property type="entry name" value="SCP DOMAIN-CONTAINING PROTEIN"/>
    <property type="match status" value="1"/>
</dbReference>
<name>A0ABW3VVK0_9ACTN</name>
<feature type="signal peptide" evidence="1">
    <location>
        <begin position="1"/>
        <end position="19"/>
    </location>
</feature>
<dbReference type="Pfam" id="PF00188">
    <property type="entry name" value="CAP"/>
    <property type="match status" value="1"/>
</dbReference>
<comment type="caution">
    <text evidence="3">The sequence shown here is derived from an EMBL/GenBank/DDBJ whole genome shotgun (WGS) entry which is preliminary data.</text>
</comment>
<dbReference type="Proteomes" id="UP001597229">
    <property type="component" value="Unassembled WGS sequence"/>
</dbReference>
<evidence type="ECO:0000313" key="3">
    <source>
        <dbReference type="EMBL" id="MFD1246188.1"/>
    </source>
</evidence>
<dbReference type="Gene3D" id="3.40.33.10">
    <property type="entry name" value="CAP"/>
    <property type="match status" value="1"/>
</dbReference>
<evidence type="ECO:0000259" key="2">
    <source>
        <dbReference type="Pfam" id="PF00188"/>
    </source>
</evidence>
<feature type="domain" description="SCP" evidence="2">
    <location>
        <begin position="58"/>
        <end position="174"/>
    </location>
</feature>
<dbReference type="InterPro" id="IPR035940">
    <property type="entry name" value="CAP_sf"/>
</dbReference>
<organism evidence="3 4">
    <name type="scientific">Nocardioides ginsengisoli</name>
    <dbReference type="NCBI Taxonomy" id="363868"/>
    <lineage>
        <taxon>Bacteria</taxon>
        <taxon>Bacillati</taxon>
        <taxon>Actinomycetota</taxon>
        <taxon>Actinomycetes</taxon>
        <taxon>Propionibacteriales</taxon>
        <taxon>Nocardioidaceae</taxon>
        <taxon>Nocardioides</taxon>
    </lineage>
</organism>
<keyword evidence="1" id="KW-0732">Signal</keyword>
<accession>A0ABW3VVK0</accession>
<evidence type="ECO:0000256" key="1">
    <source>
        <dbReference type="SAM" id="SignalP"/>
    </source>
</evidence>
<feature type="chain" id="PRO_5047502004" evidence="1">
    <location>
        <begin position="20"/>
        <end position="176"/>
    </location>
</feature>
<proteinExistence type="predicted"/>
<reference evidence="4" key="1">
    <citation type="journal article" date="2019" name="Int. J. Syst. Evol. Microbiol.">
        <title>The Global Catalogue of Microorganisms (GCM) 10K type strain sequencing project: providing services to taxonomists for standard genome sequencing and annotation.</title>
        <authorList>
            <consortium name="The Broad Institute Genomics Platform"/>
            <consortium name="The Broad Institute Genome Sequencing Center for Infectious Disease"/>
            <person name="Wu L."/>
            <person name="Ma J."/>
        </authorList>
    </citation>
    <scope>NUCLEOTIDE SEQUENCE [LARGE SCALE GENOMIC DNA]</scope>
    <source>
        <strain evidence="4">CCUG 52478</strain>
    </source>
</reference>
<protein>
    <submittedName>
        <fullName evidence="3">CAP domain-containing protein</fullName>
    </submittedName>
</protein>
<sequence length="176" mass="18921">MRLLPTALGVVMLLIPVLAAGPSSVLPAASASAATATTTGAPVTPRAGVSEVEARLIARVNQTRTRHGCRALKHRDGLHGTASAHSALMAQRQQLSHQLAGEPSLRRRLSDAGYQRSGRIGEIIAVGTTNPSGVMRMWMASRTHRTIILDCRYRMMGVGVTTQSSGQRWWTIDFAR</sequence>
<dbReference type="EMBL" id="JBHTLX010000001">
    <property type="protein sequence ID" value="MFD1246188.1"/>
    <property type="molecule type" value="Genomic_DNA"/>
</dbReference>
<dbReference type="RefSeq" id="WP_367920201.1">
    <property type="nucleotide sequence ID" value="NZ_BAABAC010000026.1"/>
</dbReference>
<keyword evidence="4" id="KW-1185">Reference proteome</keyword>
<dbReference type="CDD" id="cd05379">
    <property type="entry name" value="CAP_bacterial"/>
    <property type="match status" value="1"/>
</dbReference>